<feature type="domain" description="Ig-like" evidence="11">
    <location>
        <begin position="25"/>
        <end position="132"/>
    </location>
</feature>
<comment type="subcellular location">
    <subcellularLocation>
        <location evidence="1">Cell membrane</location>
        <topology evidence="1">Single-pass type I membrane protein</topology>
    </subcellularLocation>
</comment>
<evidence type="ECO:0000256" key="4">
    <source>
        <dbReference type="ARBA" id="ARBA00022729"/>
    </source>
</evidence>
<keyword evidence="2" id="KW-1003">Cell membrane</keyword>
<dbReference type="PANTHER" id="PTHR25466:SF14">
    <property type="entry name" value="BUTYROPHILIN SUBFAMILY 2 MEMBER A2-LIKE-RELATED"/>
    <property type="match status" value="1"/>
</dbReference>
<reference evidence="12" key="1">
    <citation type="submission" date="2025-08" db="UniProtKB">
        <authorList>
            <consortium name="Ensembl"/>
        </authorList>
    </citation>
    <scope>IDENTIFICATION</scope>
</reference>
<evidence type="ECO:0000256" key="1">
    <source>
        <dbReference type="ARBA" id="ARBA00004251"/>
    </source>
</evidence>
<proteinExistence type="predicted"/>
<accession>A0A9J8DML7</accession>
<keyword evidence="13" id="KW-1185">Reference proteome</keyword>
<reference evidence="12" key="2">
    <citation type="submission" date="2025-09" db="UniProtKB">
        <authorList>
            <consortium name="Ensembl"/>
        </authorList>
    </citation>
    <scope>IDENTIFICATION</scope>
</reference>
<dbReference type="Gene3D" id="2.60.40.10">
    <property type="entry name" value="Immunoglobulins"/>
    <property type="match status" value="1"/>
</dbReference>
<keyword evidence="7" id="KW-1015">Disulfide bond</keyword>
<dbReference type="GO" id="GO:0009897">
    <property type="term" value="C:external side of plasma membrane"/>
    <property type="evidence" value="ECO:0007669"/>
    <property type="project" value="TreeGrafter"/>
</dbReference>
<evidence type="ECO:0000256" key="2">
    <source>
        <dbReference type="ARBA" id="ARBA00022475"/>
    </source>
</evidence>
<evidence type="ECO:0000259" key="11">
    <source>
        <dbReference type="PROSITE" id="PS50835"/>
    </source>
</evidence>
<dbReference type="InterPro" id="IPR051713">
    <property type="entry name" value="T-cell_Activation_Regulation"/>
</dbReference>
<dbReference type="Pfam" id="PF07686">
    <property type="entry name" value="V-set"/>
    <property type="match status" value="1"/>
</dbReference>
<evidence type="ECO:0000256" key="8">
    <source>
        <dbReference type="ARBA" id="ARBA00023170"/>
    </source>
</evidence>
<keyword evidence="8" id="KW-0675">Receptor</keyword>
<dbReference type="InterPro" id="IPR013106">
    <property type="entry name" value="Ig_V-set"/>
</dbReference>
<keyword evidence="9" id="KW-0325">Glycoprotein</keyword>
<evidence type="ECO:0000313" key="13">
    <source>
        <dbReference type="Proteomes" id="UP001108240"/>
    </source>
</evidence>
<dbReference type="SUPFAM" id="SSF48726">
    <property type="entry name" value="Immunoglobulin"/>
    <property type="match status" value="1"/>
</dbReference>
<keyword evidence="5" id="KW-1133">Transmembrane helix</keyword>
<dbReference type="GO" id="GO:0042130">
    <property type="term" value="P:negative regulation of T cell proliferation"/>
    <property type="evidence" value="ECO:0007669"/>
    <property type="project" value="TreeGrafter"/>
</dbReference>
<dbReference type="PANTHER" id="PTHR25466">
    <property type="entry name" value="T-LYMPHOCYTE ACTIVATION ANTIGEN"/>
    <property type="match status" value="1"/>
</dbReference>
<dbReference type="GO" id="GO:0071222">
    <property type="term" value="P:cellular response to lipopolysaccharide"/>
    <property type="evidence" value="ECO:0007669"/>
    <property type="project" value="TreeGrafter"/>
</dbReference>
<evidence type="ECO:0000256" key="10">
    <source>
        <dbReference type="ARBA" id="ARBA00023319"/>
    </source>
</evidence>
<dbReference type="InterPro" id="IPR036179">
    <property type="entry name" value="Ig-like_dom_sf"/>
</dbReference>
<dbReference type="GO" id="GO:0006955">
    <property type="term" value="P:immune response"/>
    <property type="evidence" value="ECO:0007669"/>
    <property type="project" value="TreeGrafter"/>
</dbReference>
<dbReference type="OMA" id="IRIQNTM"/>
<keyword evidence="3" id="KW-0812">Transmembrane</keyword>
<dbReference type="GO" id="GO:0031295">
    <property type="term" value="P:T cell costimulation"/>
    <property type="evidence" value="ECO:0007669"/>
    <property type="project" value="TreeGrafter"/>
</dbReference>
<dbReference type="FunFam" id="2.60.40.10:FF:000142">
    <property type="entry name" value="V-set domain-containing T-cell activation inhibitor 1"/>
    <property type="match status" value="1"/>
</dbReference>
<dbReference type="InterPro" id="IPR003599">
    <property type="entry name" value="Ig_sub"/>
</dbReference>
<name>A0A9J8DML7_CYPCA</name>
<keyword evidence="6" id="KW-0472">Membrane</keyword>
<dbReference type="PROSITE" id="PS50835">
    <property type="entry name" value="IG_LIKE"/>
    <property type="match status" value="1"/>
</dbReference>
<dbReference type="GeneTree" id="ENSGT01030000234790"/>
<dbReference type="Ensembl" id="ENSCCRT00000162343.1">
    <property type="protein sequence ID" value="ENSCCRP00000180640.1"/>
    <property type="gene ID" value="ENSCCRG00000053591.1"/>
</dbReference>
<dbReference type="Proteomes" id="UP001108240">
    <property type="component" value="Unplaced"/>
</dbReference>
<evidence type="ECO:0000256" key="5">
    <source>
        <dbReference type="ARBA" id="ARBA00022989"/>
    </source>
</evidence>
<keyword evidence="10" id="KW-0393">Immunoglobulin domain</keyword>
<keyword evidence="4" id="KW-0732">Signal</keyword>
<sequence length="138" mass="15675">MFHLGIRIQNTMFSSRTFRKQASLPYSLSLQVTVEAVIGGSVLLPCSSVKHDLELKDINVHWRHTNGKIVHDIVQGEDSVAEQDPEYKNRVKTFPEEYQRGNFSLKLNNLQDTDAGEFKCLITPSDEQKTVQMIIKGV</sequence>
<organism evidence="12 13">
    <name type="scientific">Cyprinus carpio carpio</name>
    <dbReference type="NCBI Taxonomy" id="630221"/>
    <lineage>
        <taxon>Eukaryota</taxon>
        <taxon>Metazoa</taxon>
        <taxon>Chordata</taxon>
        <taxon>Craniata</taxon>
        <taxon>Vertebrata</taxon>
        <taxon>Euteleostomi</taxon>
        <taxon>Actinopterygii</taxon>
        <taxon>Neopterygii</taxon>
        <taxon>Teleostei</taxon>
        <taxon>Ostariophysi</taxon>
        <taxon>Cypriniformes</taxon>
        <taxon>Cyprinidae</taxon>
        <taxon>Cyprininae</taxon>
        <taxon>Cyprinus</taxon>
    </lineage>
</organism>
<dbReference type="InterPro" id="IPR007110">
    <property type="entry name" value="Ig-like_dom"/>
</dbReference>
<dbReference type="GO" id="GO:0007166">
    <property type="term" value="P:cell surface receptor signaling pathway"/>
    <property type="evidence" value="ECO:0007669"/>
    <property type="project" value="TreeGrafter"/>
</dbReference>
<evidence type="ECO:0000256" key="3">
    <source>
        <dbReference type="ARBA" id="ARBA00022692"/>
    </source>
</evidence>
<evidence type="ECO:0000256" key="6">
    <source>
        <dbReference type="ARBA" id="ARBA00023136"/>
    </source>
</evidence>
<dbReference type="SMART" id="SM00409">
    <property type="entry name" value="IG"/>
    <property type="match status" value="1"/>
</dbReference>
<evidence type="ECO:0000256" key="7">
    <source>
        <dbReference type="ARBA" id="ARBA00023157"/>
    </source>
</evidence>
<protein>
    <recommendedName>
        <fullName evidence="11">Ig-like domain-containing protein</fullName>
    </recommendedName>
</protein>
<evidence type="ECO:0000256" key="9">
    <source>
        <dbReference type="ARBA" id="ARBA00023180"/>
    </source>
</evidence>
<dbReference type="GO" id="GO:0042102">
    <property type="term" value="P:positive regulation of T cell proliferation"/>
    <property type="evidence" value="ECO:0007669"/>
    <property type="project" value="TreeGrafter"/>
</dbReference>
<dbReference type="AlphaFoldDB" id="A0A9J8DML7"/>
<evidence type="ECO:0000313" key="12">
    <source>
        <dbReference type="Ensembl" id="ENSCCRP00000180640.1"/>
    </source>
</evidence>
<dbReference type="InterPro" id="IPR013783">
    <property type="entry name" value="Ig-like_fold"/>
</dbReference>